<accession>A0A1J1IBJ1</accession>
<evidence type="ECO:0000313" key="1">
    <source>
        <dbReference type="EMBL" id="CRK96350.1"/>
    </source>
</evidence>
<sequence length="52" mass="6036">MKISPTIAHKHNNESVTMDDYWKDYVELNFQIQINVGKVLHDVLLPAVIVEE</sequence>
<dbReference type="EMBL" id="CVRI01000043">
    <property type="protein sequence ID" value="CRK96350.1"/>
    <property type="molecule type" value="Genomic_DNA"/>
</dbReference>
<gene>
    <name evidence="1" type="ORF">CLUMA_CG009767</name>
</gene>
<dbReference type="AlphaFoldDB" id="A0A1J1IBJ1"/>
<keyword evidence="2" id="KW-1185">Reference proteome</keyword>
<evidence type="ECO:0000313" key="2">
    <source>
        <dbReference type="Proteomes" id="UP000183832"/>
    </source>
</evidence>
<organism evidence="1 2">
    <name type="scientific">Clunio marinus</name>
    <dbReference type="NCBI Taxonomy" id="568069"/>
    <lineage>
        <taxon>Eukaryota</taxon>
        <taxon>Metazoa</taxon>
        <taxon>Ecdysozoa</taxon>
        <taxon>Arthropoda</taxon>
        <taxon>Hexapoda</taxon>
        <taxon>Insecta</taxon>
        <taxon>Pterygota</taxon>
        <taxon>Neoptera</taxon>
        <taxon>Endopterygota</taxon>
        <taxon>Diptera</taxon>
        <taxon>Nematocera</taxon>
        <taxon>Chironomoidea</taxon>
        <taxon>Chironomidae</taxon>
        <taxon>Clunio</taxon>
    </lineage>
</organism>
<reference evidence="1 2" key="1">
    <citation type="submission" date="2015-04" db="EMBL/GenBank/DDBJ databases">
        <authorList>
            <person name="Syromyatnikov M.Y."/>
            <person name="Popov V.N."/>
        </authorList>
    </citation>
    <scope>NUCLEOTIDE SEQUENCE [LARGE SCALE GENOMIC DNA]</scope>
</reference>
<proteinExistence type="predicted"/>
<name>A0A1J1IBJ1_9DIPT</name>
<protein>
    <submittedName>
        <fullName evidence="1">CLUMA_CG009767, isoform A</fullName>
    </submittedName>
</protein>
<dbReference type="Proteomes" id="UP000183832">
    <property type="component" value="Unassembled WGS sequence"/>
</dbReference>